<reference evidence="7" key="1">
    <citation type="submission" date="2014-11" db="EMBL/GenBank/DDBJ databases">
        <authorList>
            <person name="Otto D Thomas"/>
            <person name="Naeem Raeece"/>
        </authorList>
    </citation>
    <scope>NUCLEOTIDE SEQUENCE</scope>
</reference>
<feature type="repeat" description="ANK" evidence="3">
    <location>
        <begin position="310"/>
        <end position="342"/>
    </location>
</feature>
<dbReference type="PROSITE" id="PS50088">
    <property type="entry name" value="ANK_REPEAT"/>
    <property type="match status" value="28"/>
</dbReference>
<organism evidence="7">
    <name type="scientific">Chromera velia CCMP2878</name>
    <dbReference type="NCBI Taxonomy" id="1169474"/>
    <lineage>
        <taxon>Eukaryota</taxon>
        <taxon>Sar</taxon>
        <taxon>Alveolata</taxon>
        <taxon>Colpodellida</taxon>
        <taxon>Chromeraceae</taxon>
        <taxon>Chromera</taxon>
    </lineage>
</organism>
<feature type="repeat" description="ANK" evidence="3">
    <location>
        <begin position="585"/>
        <end position="617"/>
    </location>
</feature>
<sequence>MSRRRFLLLLFLLCKLVVVVASCARSSTRPVVCFYVGESVSVYEGEKRSLLLPPCERGRLEVVERRCGGGLGGECWLRVVCREEGRADSTGREREVRQLEDGGELEDEREEGEEAEKEGEQRGVQETAPYELDTESQSVDADEGLFREVRANVSASVVASLLEQGASVEARGFSAGEEEETVLHLAASNGHADVVELLLDRGAAVDSRNGNESTPLHLASSYGWLEGAWVLLNRNASIEATGRREETSLHRAAQHGQVNVVELLFDRNASIEARDEWENTPLHRAAQHGQVNVVELLLDRNASIEAKDEWENAPLHRAAERGHVNVTELLLDRNASIEARDQWENMPLHRAAERGHVNVTELLLDRNASIEARDQWENTPLHRAAERGHVNVIELLLDRNASIDARDQDDETSLTKAFEHNHEDVVHLLLLRGANVSVRLFGPWYSGNEKTPLHRAAEQGWLAVARLLLARGVPVDARASGVFENQRTPLHYAARNGHVEIVRLLLENGAASEARDRDQKTALHHLAALRGHLEIVQKLLNGGAAVDSRTEEGRTALHLAVTGGHLEIVRKLLNGGAAVDSRTEEGRTALHLAVTGGHLEIVRKLLNGGAAVDSRTEEGRTALHLAVTGGHLEIVRKLLNGGAAVDSRTEEGRTALHLAVTGGHLEIVRKLLNGGAAVDSRTEEGRTALHLAVTGGHLEIVRKLLNGGAAVDSRTEEGRTALHLAVTGGHLEIVRKLLNGGAAVDSRTEEGRTALHLAALRGHLEIVRELLNGGAAVDSRDNRQQTPLFRSVVEGRVEIGQLLLERGALVDAVDNEGSSPLHRAAALGWVDVAEMLLNAGASMVLQDERMRTPWSIALPMDQSEILQLFERRREYVSVRESESGRTMLMFAAEEGDVRVVQELLDRGANVSAVGGVDPVTREERGETALFYAAAVGAAEVVSLLLQNGSDADVASFLNYDGASLLHAAAGGCVRDGVAGFDSGKTVELLLQRGFSAGVKGKRNHRENSTLAWTPLHGAAKMNCKEAAEVLISQGNASLTALDVYGLSPLHVAARFGSVSVLSLFVSLSPDNSLFTLTPLLRTPLHLASASASASSPSFRSHGRLHKQVTERMQIDTLEFLFERDRGAVTARDSFSFTPLHLDAMEGNTAAIQFLVRESVGADLNARGGGTETDEEGGISGSGVTPLMLAAQQGHADAVEALLSAGAHGLSATHGDGRQAIHFAVDQPVAVEERTVAVLRSLLRRFSASDRRAALAGVATDRLREKPLHIAARGGSLGVVKLLVKSELEVRRELGASVVESRRQTLEVVNGNSRTPLLEAAAGGHLDVVRFLLSRESDGEAVGEGGWTVLHLAASSGTLAVVRELLSRRVVETDAVDWSGMTALHLGSSSGREDILQVLLENGAEPNRRGADGSTPMVLAARAGSLPALRVLWENGGRGVLSAVLEPNVPESSLRSIVLQSRPQSDSADPRDIRRKTQTGTGTDTDVIVRDAIRSLLGKYPFPLRDQIEDNYSGQGTALQIASSRGLTETVRFLLQENADPNAATPIDPTLPDTVCSLTPLLLAASRGHQSPAILLLAGGGLPHASGFLRCGDVEPSPVARRTVLHCAAAADLDELVSRLVEPERGVDLAAQDEQGRTALMLAARSGAAGAVRALLGPSVSAERRKAQLVALDRDGKHAMDFAQLGLGRGGVSNKEVERLLDAEDTRGGRTFDDCKSGRIQCVAPLECKDKNPGFWSRGSSDELCIAPPEWRRLMDSVLTQLDNKGIIVQYSLLGFLILLSLVLMVLVPMCKVEWREWEMQIMPVLGAILQVNNIYTDLVLLVLVGAAASSGLKQGIGFFAVLLLHAAVVVLFNAYTLKRFHRRYLREQKWWAEVHQQAGAAVLFMLGLLSLRFAALATSNLFGVRVLSMKLSRSDGVGKEVEGDEDGLKGERNSDFPIDAGRGGGKGENTKAGPGLDEEKRGCSRFVWKDSRKVESSRGMSIVHSESQASTGCKKCEERMRADEREKQRSRQGLMSIRSSPWSFSSRQSLFSWRKHLSYSSNSSSFSLSLMGRPYSLLSSVLLSPVSASC</sequence>
<feature type="repeat" description="ANK" evidence="3">
    <location>
        <begin position="816"/>
        <end position="848"/>
    </location>
</feature>
<name>A0A0G4I9R6_9ALVE</name>
<dbReference type="PRINTS" id="PR01415">
    <property type="entry name" value="ANKYRIN"/>
</dbReference>
<dbReference type="SMART" id="SM00248">
    <property type="entry name" value="ANK"/>
    <property type="match status" value="38"/>
</dbReference>
<feature type="repeat" description="ANK" evidence="3">
    <location>
        <begin position="178"/>
        <end position="210"/>
    </location>
</feature>
<feature type="repeat" description="ANK" evidence="3">
    <location>
        <begin position="924"/>
        <end position="956"/>
    </location>
</feature>
<keyword evidence="6" id="KW-0732">Signal</keyword>
<feature type="compositionally biased region" description="Basic and acidic residues" evidence="4">
    <location>
        <begin position="1917"/>
        <end position="1934"/>
    </location>
</feature>
<feature type="transmembrane region" description="Helical" evidence="5">
    <location>
        <begin position="1878"/>
        <end position="1902"/>
    </location>
</feature>
<dbReference type="PhylomeDB" id="A0A0G4I9R6"/>
<feature type="repeat" description="ANK" evidence="3">
    <location>
        <begin position="277"/>
        <end position="309"/>
    </location>
</feature>
<feature type="repeat" description="ANK" evidence="3">
    <location>
        <begin position="783"/>
        <end position="815"/>
    </location>
</feature>
<feature type="repeat" description="ANK" evidence="3">
    <location>
        <begin position="448"/>
        <end position="480"/>
    </location>
</feature>
<gene>
    <name evidence="7" type="ORF">Cvel_12347</name>
</gene>
<evidence type="ECO:0000256" key="4">
    <source>
        <dbReference type="SAM" id="MobiDB-lite"/>
    </source>
</evidence>
<evidence type="ECO:0000313" key="7">
    <source>
        <dbReference type="EMBL" id="CEM53901.1"/>
    </source>
</evidence>
<dbReference type="EMBL" id="CDMZ01005736">
    <property type="protein sequence ID" value="CEM53901.1"/>
    <property type="molecule type" value="Genomic_DNA"/>
</dbReference>
<dbReference type="VEuPathDB" id="CryptoDB:Cvel_12347"/>
<feature type="compositionally biased region" description="Basic and acidic residues" evidence="4">
    <location>
        <begin position="91"/>
        <end position="100"/>
    </location>
</feature>
<evidence type="ECO:0000256" key="2">
    <source>
        <dbReference type="ARBA" id="ARBA00023043"/>
    </source>
</evidence>
<keyword evidence="5" id="KW-0812">Transmembrane</keyword>
<protein>
    <submittedName>
        <fullName evidence="7">Uncharacterized protein</fullName>
    </submittedName>
</protein>
<feature type="repeat" description="ANK" evidence="3">
    <location>
        <begin position="717"/>
        <end position="749"/>
    </location>
</feature>
<dbReference type="InterPro" id="IPR002110">
    <property type="entry name" value="Ankyrin_rpt"/>
</dbReference>
<dbReference type="PROSITE" id="PS50297">
    <property type="entry name" value="ANK_REP_REGION"/>
    <property type="match status" value="25"/>
</dbReference>
<feature type="compositionally biased region" description="Polar residues" evidence="4">
    <location>
        <begin position="1453"/>
        <end position="1466"/>
    </location>
</feature>
<feature type="region of interest" description="Disordered" evidence="4">
    <location>
        <begin position="91"/>
        <end position="139"/>
    </location>
</feature>
<keyword evidence="2 3" id="KW-0040">ANK repeat</keyword>
<feature type="repeat" description="ANK" evidence="3">
    <location>
        <begin position="409"/>
        <end position="441"/>
    </location>
</feature>
<evidence type="ECO:0000256" key="3">
    <source>
        <dbReference type="PROSITE-ProRule" id="PRU00023"/>
    </source>
</evidence>
<feature type="repeat" description="ANK" evidence="3">
    <location>
        <begin position="1513"/>
        <end position="1545"/>
    </location>
</feature>
<keyword evidence="5" id="KW-1133">Transmembrane helix</keyword>
<keyword evidence="5" id="KW-0472">Membrane</keyword>
<feature type="transmembrane region" description="Helical" evidence="5">
    <location>
        <begin position="1801"/>
        <end position="1824"/>
    </location>
</feature>
<evidence type="ECO:0000256" key="1">
    <source>
        <dbReference type="ARBA" id="ARBA00022737"/>
    </source>
</evidence>
<feature type="repeat" description="ANK" evidence="3">
    <location>
        <begin position="1044"/>
        <end position="1070"/>
    </location>
</feature>
<dbReference type="PANTHER" id="PTHR24198:SF165">
    <property type="entry name" value="ANKYRIN REPEAT-CONTAINING PROTEIN-RELATED"/>
    <property type="match status" value="1"/>
</dbReference>
<feature type="repeat" description="ANK" evidence="3">
    <location>
        <begin position="211"/>
        <end position="243"/>
    </location>
</feature>
<feature type="repeat" description="ANK" evidence="3">
    <location>
        <begin position="750"/>
        <end position="782"/>
    </location>
</feature>
<feature type="repeat" description="ANK" evidence="3">
    <location>
        <begin position="244"/>
        <end position="276"/>
    </location>
</feature>
<feature type="repeat" description="ANK" evidence="3">
    <location>
        <begin position="618"/>
        <end position="650"/>
    </location>
</feature>
<feature type="repeat" description="ANK" evidence="3">
    <location>
        <begin position="485"/>
        <end position="517"/>
    </location>
</feature>
<feature type="repeat" description="ANK" evidence="3">
    <location>
        <begin position="1181"/>
        <end position="1206"/>
    </location>
</feature>
<feature type="region of interest" description="Disordered" evidence="4">
    <location>
        <begin position="1917"/>
        <end position="1957"/>
    </location>
</feature>
<feature type="repeat" description="ANK" evidence="3">
    <location>
        <begin position="552"/>
        <end position="584"/>
    </location>
</feature>
<feature type="repeat" description="ANK" evidence="3">
    <location>
        <begin position="1378"/>
        <end position="1410"/>
    </location>
</feature>
<dbReference type="SUPFAM" id="SSF48403">
    <property type="entry name" value="Ankyrin repeat"/>
    <property type="match status" value="5"/>
</dbReference>
<feature type="region of interest" description="Disordered" evidence="4">
    <location>
        <begin position="1453"/>
        <end position="1481"/>
    </location>
</feature>
<accession>A0A0G4I9R6</accession>
<keyword evidence="1" id="KW-0677">Repeat</keyword>
<feature type="transmembrane region" description="Helical" evidence="5">
    <location>
        <begin position="1836"/>
        <end position="1857"/>
    </location>
</feature>
<feature type="repeat" description="ANK" evidence="3">
    <location>
        <begin position="684"/>
        <end position="716"/>
    </location>
</feature>
<dbReference type="Pfam" id="PF00023">
    <property type="entry name" value="Ank"/>
    <property type="match status" value="5"/>
</dbReference>
<feature type="repeat" description="ANK" evidence="3">
    <location>
        <begin position="525"/>
        <end position="551"/>
    </location>
</feature>
<feature type="transmembrane region" description="Helical" evidence="5">
    <location>
        <begin position="1767"/>
        <end position="1789"/>
    </location>
</feature>
<feature type="repeat" description="ANK" evidence="3">
    <location>
        <begin position="1311"/>
        <end position="1343"/>
    </location>
</feature>
<evidence type="ECO:0000256" key="5">
    <source>
        <dbReference type="SAM" id="Phobius"/>
    </source>
</evidence>
<evidence type="ECO:0000256" key="6">
    <source>
        <dbReference type="SAM" id="SignalP"/>
    </source>
</evidence>
<feature type="signal peptide" evidence="6">
    <location>
        <begin position="1"/>
        <end position="21"/>
    </location>
</feature>
<feature type="repeat" description="ANK" evidence="3">
    <location>
        <begin position="651"/>
        <end position="683"/>
    </location>
</feature>
<proteinExistence type="predicted"/>
<feature type="compositionally biased region" description="Acidic residues" evidence="4">
    <location>
        <begin position="101"/>
        <end position="117"/>
    </location>
</feature>
<dbReference type="InterPro" id="IPR036770">
    <property type="entry name" value="Ankyrin_rpt-contain_sf"/>
</dbReference>
<dbReference type="PANTHER" id="PTHR24198">
    <property type="entry name" value="ANKYRIN REPEAT AND PROTEIN KINASE DOMAIN-CONTAINING PROTEIN"/>
    <property type="match status" value="1"/>
</dbReference>
<feature type="chain" id="PRO_5005192514" evidence="6">
    <location>
        <begin position="22"/>
        <end position="2070"/>
    </location>
</feature>
<feature type="repeat" description="ANK" evidence="3">
    <location>
        <begin position="376"/>
        <end position="408"/>
    </location>
</feature>
<dbReference type="Pfam" id="PF12796">
    <property type="entry name" value="Ank_2"/>
    <property type="match status" value="12"/>
</dbReference>
<feature type="repeat" description="ANK" evidence="3">
    <location>
        <begin position="883"/>
        <end position="915"/>
    </location>
</feature>
<feature type="repeat" description="ANK" evidence="3">
    <location>
        <begin position="1344"/>
        <end position="1367"/>
    </location>
</feature>
<feature type="repeat" description="ANK" evidence="3">
    <location>
        <begin position="343"/>
        <end position="375"/>
    </location>
</feature>
<dbReference type="Gene3D" id="1.25.40.20">
    <property type="entry name" value="Ankyrin repeat-containing domain"/>
    <property type="match status" value="13"/>
</dbReference>